<dbReference type="AlphaFoldDB" id="A0AAD1Y6L7"/>
<comment type="caution">
    <text evidence="2">The sequence shown here is derived from an EMBL/GenBank/DDBJ whole genome shotgun (WGS) entry which is preliminary data.</text>
</comment>
<evidence type="ECO:0000313" key="3">
    <source>
        <dbReference type="Proteomes" id="UP001295684"/>
    </source>
</evidence>
<dbReference type="Proteomes" id="UP001295684">
    <property type="component" value="Unassembled WGS sequence"/>
</dbReference>
<feature type="transmembrane region" description="Helical" evidence="1">
    <location>
        <begin position="27"/>
        <end position="46"/>
    </location>
</feature>
<gene>
    <name evidence="2" type="ORF">ECRASSUSDP1_LOCUS26411</name>
</gene>
<name>A0AAD1Y6L7_EUPCR</name>
<organism evidence="2 3">
    <name type="scientific">Euplotes crassus</name>
    <dbReference type="NCBI Taxonomy" id="5936"/>
    <lineage>
        <taxon>Eukaryota</taxon>
        <taxon>Sar</taxon>
        <taxon>Alveolata</taxon>
        <taxon>Ciliophora</taxon>
        <taxon>Intramacronucleata</taxon>
        <taxon>Spirotrichea</taxon>
        <taxon>Hypotrichia</taxon>
        <taxon>Euplotida</taxon>
        <taxon>Euplotidae</taxon>
        <taxon>Moneuplotes</taxon>
    </lineage>
</organism>
<keyword evidence="1" id="KW-0472">Membrane</keyword>
<keyword evidence="3" id="KW-1185">Reference proteome</keyword>
<evidence type="ECO:0000313" key="2">
    <source>
        <dbReference type="EMBL" id="CAI2384871.1"/>
    </source>
</evidence>
<dbReference type="EMBL" id="CAMPGE010027220">
    <property type="protein sequence ID" value="CAI2384871.1"/>
    <property type="molecule type" value="Genomic_DNA"/>
</dbReference>
<reference evidence="2" key="1">
    <citation type="submission" date="2023-07" db="EMBL/GenBank/DDBJ databases">
        <authorList>
            <consortium name="AG Swart"/>
            <person name="Singh M."/>
            <person name="Singh A."/>
            <person name="Seah K."/>
            <person name="Emmerich C."/>
        </authorList>
    </citation>
    <scope>NUCLEOTIDE SEQUENCE</scope>
    <source>
        <strain evidence="2">DP1</strain>
    </source>
</reference>
<keyword evidence="1" id="KW-1133">Transmembrane helix</keyword>
<proteinExistence type="predicted"/>
<protein>
    <submittedName>
        <fullName evidence="2">Uncharacterized protein</fullName>
    </submittedName>
</protein>
<accession>A0AAD1Y6L7</accession>
<sequence length="67" mass="7583">MIAIYVVICISIIVTSLIVIMELNSWGFGVIEAIVIIVGFSIDYVVHFENHYAECPFEIDTKESVQF</sequence>
<keyword evidence="1" id="KW-0812">Transmembrane</keyword>
<evidence type="ECO:0000256" key="1">
    <source>
        <dbReference type="SAM" id="Phobius"/>
    </source>
</evidence>
<feature type="transmembrane region" description="Helical" evidence="1">
    <location>
        <begin position="5"/>
        <end position="21"/>
    </location>
</feature>